<name>A0AAV4FAW7_9GAST</name>
<evidence type="ECO:0000313" key="3">
    <source>
        <dbReference type="Proteomes" id="UP000762676"/>
    </source>
</evidence>
<protein>
    <submittedName>
        <fullName evidence="2">Uncharacterized protein</fullName>
    </submittedName>
</protein>
<dbReference type="EMBL" id="BMAT01007739">
    <property type="protein sequence ID" value="GFR70377.1"/>
    <property type="molecule type" value="Genomic_DNA"/>
</dbReference>
<evidence type="ECO:0000256" key="1">
    <source>
        <dbReference type="SAM" id="MobiDB-lite"/>
    </source>
</evidence>
<proteinExistence type="predicted"/>
<sequence length="91" mass="9421">MATPTAKPSGDVSPTPTLSPHSIKPSNLLHPDSVLIGEKPTEGARPAAVTGNSSGSTTPVVGVDEEDEEITETKIIGVTETGVIRKRSFKV</sequence>
<feature type="compositionally biased region" description="Polar residues" evidence="1">
    <location>
        <begin position="50"/>
        <end position="59"/>
    </location>
</feature>
<organism evidence="2 3">
    <name type="scientific">Elysia marginata</name>
    <dbReference type="NCBI Taxonomy" id="1093978"/>
    <lineage>
        <taxon>Eukaryota</taxon>
        <taxon>Metazoa</taxon>
        <taxon>Spiralia</taxon>
        <taxon>Lophotrochozoa</taxon>
        <taxon>Mollusca</taxon>
        <taxon>Gastropoda</taxon>
        <taxon>Heterobranchia</taxon>
        <taxon>Euthyneura</taxon>
        <taxon>Panpulmonata</taxon>
        <taxon>Sacoglossa</taxon>
        <taxon>Placobranchoidea</taxon>
        <taxon>Plakobranchidae</taxon>
        <taxon>Elysia</taxon>
    </lineage>
</organism>
<comment type="caution">
    <text evidence="2">The sequence shown here is derived from an EMBL/GenBank/DDBJ whole genome shotgun (WGS) entry which is preliminary data.</text>
</comment>
<gene>
    <name evidence="2" type="ORF">ElyMa_003784800</name>
</gene>
<accession>A0AAV4FAW7</accession>
<evidence type="ECO:0000313" key="2">
    <source>
        <dbReference type="EMBL" id="GFR70377.1"/>
    </source>
</evidence>
<feature type="region of interest" description="Disordered" evidence="1">
    <location>
        <begin position="1"/>
        <end position="68"/>
    </location>
</feature>
<dbReference type="AlphaFoldDB" id="A0AAV4FAW7"/>
<keyword evidence="3" id="KW-1185">Reference proteome</keyword>
<dbReference type="Proteomes" id="UP000762676">
    <property type="component" value="Unassembled WGS sequence"/>
</dbReference>
<reference evidence="2 3" key="1">
    <citation type="journal article" date="2021" name="Elife">
        <title>Chloroplast acquisition without the gene transfer in kleptoplastic sea slugs, Plakobranchus ocellatus.</title>
        <authorList>
            <person name="Maeda T."/>
            <person name="Takahashi S."/>
            <person name="Yoshida T."/>
            <person name="Shimamura S."/>
            <person name="Takaki Y."/>
            <person name="Nagai Y."/>
            <person name="Toyoda A."/>
            <person name="Suzuki Y."/>
            <person name="Arimoto A."/>
            <person name="Ishii H."/>
            <person name="Satoh N."/>
            <person name="Nishiyama T."/>
            <person name="Hasebe M."/>
            <person name="Maruyama T."/>
            <person name="Minagawa J."/>
            <person name="Obokata J."/>
            <person name="Shigenobu S."/>
        </authorList>
    </citation>
    <scope>NUCLEOTIDE SEQUENCE [LARGE SCALE GENOMIC DNA]</scope>
</reference>